<dbReference type="Pfam" id="PF12680">
    <property type="entry name" value="SnoaL_2"/>
    <property type="match status" value="1"/>
</dbReference>
<reference evidence="3" key="1">
    <citation type="journal article" date="2014" name="Int. J. Syst. Evol. Microbiol.">
        <title>Complete genome sequence of Corynebacterium casei LMG S-19264T (=DSM 44701T), isolated from a smear-ripened cheese.</title>
        <authorList>
            <consortium name="US DOE Joint Genome Institute (JGI-PGF)"/>
            <person name="Walter F."/>
            <person name="Albersmeier A."/>
            <person name="Kalinowski J."/>
            <person name="Ruckert C."/>
        </authorList>
    </citation>
    <scope>NUCLEOTIDE SEQUENCE</scope>
    <source>
        <strain evidence="3">JCM 19831</strain>
    </source>
</reference>
<evidence type="ECO:0000256" key="1">
    <source>
        <dbReference type="SAM" id="MobiDB-lite"/>
    </source>
</evidence>
<reference evidence="3" key="2">
    <citation type="submission" date="2020-09" db="EMBL/GenBank/DDBJ databases">
        <authorList>
            <person name="Sun Q."/>
            <person name="Ohkuma M."/>
        </authorList>
    </citation>
    <scope>NUCLEOTIDE SEQUENCE</scope>
    <source>
        <strain evidence="3">JCM 19831</strain>
    </source>
</reference>
<sequence>MEASALAAHLDRLTFSDRTEAQVTRLVVAAVEEWGRSRGWRVYPRAASVVPLPPPYEQRHSVVDVGFARTDGSPVVVEVDHADRRRTLDKLAAEAAAGRTALWVRWGTGRFATPPDGVHLVPLRATHRTPLGGGERLWSRAPEADRPAPAHSAAPAAAWSTTALVPGSGQRSDQRSDRRSDQGPGRPAPAHSAAPSGTWMEEALDAEPELPAVLHAEPELPAVVRAEPAPAAAADVELVLRAYAAFVAGDIAGAVRDLHPDVEWIEPDEFPNGGRHVGPAAVARYLQASYDDWLELHSEPTATRRGGRVVVVHRVHGVVQDLSIRDVTVADVFTVRDGRIVHMQAYADPSAVPG</sequence>
<dbReference type="RefSeq" id="WP_190250130.1">
    <property type="nucleotide sequence ID" value="NZ_BMPI01000011.1"/>
</dbReference>
<dbReference type="SUPFAM" id="SSF54427">
    <property type="entry name" value="NTF2-like"/>
    <property type="match status" value="1"/>
</dbReference>
<organism evidence="3 4">
    <name type="scientific">Dactylosporangium sucinum</name>
    <dbReference type="NCBI Taxonomy" id="1424081"/>
    <lineage>
        <taxon>Bacteria</taxon>
        <taxon>Bacillati</taxon>
        <taxon>Actinomycetota</taxon>
        <taxon>Actinomycetes</taxon>
        <taxon>Micromonosporales</taxon>
        <taxon>Micromonosporaceae</taxon>
        <taxon>Dactylosporangium</taxon>
    </lineage>
</organism>
<feature type="compositionally biased region" description="Low complexity" evidence="1">
    <location>
        <begin position="149"/>
        <end position="158"/>
    </location>
</feature>
<comment type="caution">
    <text evidence="3">The sequence shown here is derived from an EMBL/GenBank/DDBJ whole genome shotgun (WGS) entry which is preliminary data.</text>
</comment>
<keyword evidence="4" id="KW-1185">Reference proteome</keyword>
<evidence type="ECO:0000313" key="3">
    <source>
        <dbReference type="EMBL" id="GGM24499.1"/>
    </source>
</evidence>
<dbReference type="Gene3D" id="3.10.450.50">
    <property type="match status" value="1"/>
</dbReference>
<dbReference type="InterPro" id="IPR032710">
    <property type="entry name" value="NTF2-like_dom_sf"/>
</dbReference>
<evidence type="ECO:0000259" key="2">
    <source>
        <dbReference type="Pfam" id="PF12680"/>
    </source>
</evidence>
<feature type="compositionally biased region" description="Basic and acidic residues" evidence="1">
    <location>
        <begin position="172"/>
        <end position="181"/>
    </location>
</feature>
<name>A0A917WSC1_9ACTN</name>
<dbReference type="AlphaFoldDB" id="A0A917WSC1"/>
<feature type="region of interest" description="Disordered" evidence="1">
    <location>
        <begin position="127"/>
        <end position="196"/>
    </location>
</feature>
<evidence type="ECO:0000313" key="4">
    <source>
        <dbReference type="Proteomes" id="UP000642070"/>
    </source>
</evidence>
<proteinExistence type="predicted"/>
<protein>
    <recommendedName>
        <fullName evidence="2">SnoaL-like domain-containing protein</fullName>
    </recommendedName>
</protein>
<feature type="domain" description="SnoaL-like" evidence="2">
    <location>
        <begin position="239"/>
        <end position="343"/>
    </location>
</feature>
<dbReference type="InterPro" id="IPR037401">
    <property type="entry name" value="SnoaL-like"/>
</dbReference>
<dbReference type="Proteomes" id="UP000642070">
    <property type="component" value="Unassembled WGS sequence"/>
</dbReference>
<gene>
    <name evidence="3" type="ORF">GCM10007977_027040</name>
</gene>
<accession>A0A917WSC1</accession>
<dbReference type="EMBL" id="BMPI01000011">
    <property type="protein sequence ID" value="GGM24499.1"/>
    <property type="molecule type" value="Genomic_DNA"/>
</dbReference>